<evidence type="ECO:0000313" key="3">
    <source>
        <dbReference type="EMBL" id="KAF9624154.1"/>
    </source>
</evidence>
<dbReference type="FunFam" id="3.40.50.2000:FF:000061">
    <property type="entry name" value="UDP-glycosyltransferase 83A1"/>
    <property type="match status" value="2"/>
</dbReference>
<dbReference type="SUPFAM" id="SSF53756">
    <property type="entry name" value="UDP-Glycosyltransferase/glycogen phosphorylase"/>
    <property type="match status" value="2"/>
</dbReference>
<keyword evidence="2" id="KW-0808">Transferase</keyword>
<dbReference type="AlphaFoldDB" id="A0A835IUY8"/>
<evidence type="ECO:0008006" key="5">
    <source>
        <dbReference type="Google" id="ProtNLM"/>
    </source>
</evidence>
<sequence length="853" mass="94516">MLDQTSETEFTLTMGKQHALVVPYPVQGHVISHMELSHRLVKHGFKITFVNTEFNLKRILATLNNQQEESQINMVSIPDGLLAEEDRNDIGKLTESIISVLPREIEALLRHINDSDNEDDITCIISDMGWTLEVGEKMGIKTAAYGTMGAGLSAMISNIPKLIDTGIINPDGKRIAFEATSKNDKALKVAKWHICNSTYELEPAGFDLLPEILPIGPLLAGSGLGQTLGHFWSEDSTCLNWLNQQPARSVVYVAFGSFTIFDQVQFQELASGLELSNQPFLWVVRPDMSKGSSDAFSDGFRARVSTRGQMVGWAPQQKVLNHPSIACFLTHCGWNSTLESVSNGVPFLCWPYFADQFYNQSVICDTWKVGLALNKNENGIVSSKEIKEKVNEVIGNEDTLTMGNPHAIVVPYPVQGHVIPHMELSHQLVKCGFQITFVNTEFNHRRIAATLETDNKEGRINMVSIQDGLSADEERNDIGKLTEAVVRFLPSEVKDVIEKINGSQNDDKVTCIISDMGLVLEVGERMGIHKVALWTTGAGLVAQMLNIPNLIDTGIINTDGTLIKHEKIQLSPAMPVMNTAQLFWLCIGDSETQKIAFDAIVQNNEAIKVANWHVCNSTFELEPAAFALIPDVLPIGPLLANSGMGQSLGHFWPEDSTCLDWLNQQPDRSVVYVAFGSLTIFDQVQFQELAYGLELSKQQFLWVVRPDMTKGSSEPYPEGFKARVATQGQMVGWAPQQKVLSHPSIACFLSHCGWNSTMESAHNGVPFLCWPYFADQFQNQRQICDVWKVGLELKKNENGIIARDEIKEKVNALLGNEGIRSKISKLKETVAKSLSHGGSSANNFTKFVNGIQK</sequence>
<dbReference type="Gene3D" id="3.40.50.2000">
    <property type="entry name" value="Glycogen Phosphorylase B"/>
    <property type="match status" value="4"/>
</dbReference>
<comment type="similarity">
    <text evidence="1">Belongs to the UDP-glycosyltransferase family.</text>
</comment>
<dbReference type="OrthoDB" id="5835829at2759"/>
<gene>
    <name evidence="3" type="ORF">IFM89_008092</name>
</gene>
<dbReference type="EMBL" id="JADFTS010000001">
    <property type="protein sequence ID" value="KAF9624154.1"/>
    <property type="molecule type" value="Genomic_DNA"/>
</dbReference>
<evidence type="ECO:0000256" key="1">
    <source>
        <dbReference type="ARBA" id="ARBA00009995"/>
    </source>
</evidence>
<evidence type="ECO:0000256" key="2">
    <source>
        <dbReference type="ARBA" id="ARBA00022679"/>
    </source>
</evidence>
<dbReference type="GO" id="GO:0080043">
    <property type="term" value="F:quercetin 3-O-glucosyltransferase activity"/>
    <property type="evidence" value="ECO:0007669"/>
    <property type="project" value="TreeGrafter"/>
</dbReference>
<dbReference type="FunFam" id="3.40.50.2000:FF:000108">
    <property type="entry name" value="UDP-glycosyltransferase 83A1"/>
    <property type="match status" value="1"/>
</dbReference>
<organism evidence="3 4">
    <name type="scientific">Coptis chinensis</name>
    <dbReference type="NCBI Taxonomy" id="261450"/>
    <lineage>
        <taxon>Eukaryota</taxon>
        <taxon>Viridiplantae</taxon>
        <taxon>Streptophyta</taxon>
        <taxon>Embryophyta</taxon>
        <taxon>Tracheophyta</taxon>
        <taxon>Spermatophyta</taxon>
        <taxon>Magnoliopsida</taxon>
        <taxon>Ranunculales</taxon>
        <taxon>Ranunculaceae</taxon>
        <taxon>Coptidoideae</taxon>
        <taxon>Coptis</taxon>
    </lineage>
</organism>
<accession>A0A835IUY8</accession>
<dbReference type="Pfam" id="PF00201">
    <property type="entry name" value="UDPGT"/>
    <property type="match status" value="2"/>
</dbReference>
<reference evidence="3 4" key="1">
    <citation type="submission" date="2020-10" db="EMBL/GenBank/DDBJ databases">
        <title>The Coptis chinensis genome and diversification of protoberbering-type alkaloids.</title>
        <authorList>
            <person name="Wang B."/>
            <person name="Shu S."/>
            <person name="Song C."/>
            <person name="Liu Y."/>
        </authorList>
    </citation>
    <scope>NUCLEOTIDE SEQUENCE [LARGE SCALE GENOMIC DNA]</scope>
    <source>
        <strain evidence="3">HL-2020</strain>
        <tissue evidence="3">Leaf</tissue>
    </source>
</reference>
<dbReference type="GO" id="GO:0080044">
    <property type="term" value="F:quercetin 7-O-glucosyltransferase activity"/>
    <property type="evidence" value="ECO:0007669"/>
    <property type="project" value="TreeGrafter"/>
</dbReference>
<proteinExistence type="inferred from homology"/>
<dbReference type="CDD" id="cd03784">
    <property type="entry name" value="GT1_Gtf-like"/>
    <property type="match status" value="2"/>
</dbReference>
<comment type="caution">
    <text evidence="3">The sequence shown here is derived from an EMBL/GenBank/DDBJ whole genome shotgun (WGS) entry which is preliminary data.</text>
</comment>
<dbReference type="InterPro" id="IPR002213">
    <property type="entry name" value="UDP_glucos_trans"/>
</dbReference>
<dbReference type="PANTHER" id="PTHR11926:SF1412">
    <property type="entry name" value="UDP-GLYCOSYLTRANSFERASE 83A1-LIKE"/>
    <property type="match status" value="1"/>
</dbReference>
<keyword evidence="4" id="KW-1185">Reference proteome</keyword>
<dbReference type="PANTHER" id="PTHR11926">
    <property type="entry name" value="GLUCOSYL/GLUCURONOSYL TRANSFERASES"/>
    <property type="match status" value="1"/>
</dbReference>
<name>A0A835IUY8_9MAGN</name>
<protein>
    <recommendedName>
        <fullName evidence="5">UDP-glycosyltransferase</fullName>
    </recommendedName>
</protein>
<dbReference type="Proteomes" id="UP000631114">
    <property type="component" value="Unassembled WGS sequence"/>
</dbReference>
<evidence type="ECO:0000313" key="4">
    <source>
        <dbReference type="Proteomes" id="UP000631114"/>
    </source>
</evidence>